<dbReference type="Pfam" id="PF03993">
    <property type="entry name" value="DUF349"/>
    <property type="match status" value="3"/>
</dbReference>
<dbReference type="InterPro" id="IPR027267">
    <property type="entry name" value="AH/BAR_dom_sf"/>
</dbReference>
<feature type="coiled-coil region" evidence="1">
    <location>
        <begin position="90"/>
        <end position="178"/>
    </location>
</feature>
<gene>
    <name evidence="3" type="ORF">GCM10009720_14960</name>
</gene>
<evidence type="ECO:0000313" key="3">
    <source>
        <dbReference type="EMBL" id="GAA2035452.1"/>
    </source>
</evidence>
<protein>
    <recommendedName>
        <fullName evidence="5">ATPase</fullName>
    </recommendedName>
</protein>
<evidence type="ECO:0000256" key="1">
    <source>
        <dbReference type="SAM" id="Coils"/>
    </source>
</evidence>
<dbReference type="EMBL" id="BAAAMN010000026">
    <property type="protein sequence ID" value="GAA2035452.1"/>
    <property type="molecule type" value="Genomic_DNA"/>
</dbReference>
<feature type="region of interest" description="Disordered" evidence="2">
    <location>
        <begin position="1"/>
        <end position="27"/>
    </location>
</feature>
<accession>A0ABP5FZF8</accession>
<reference evidence="4" key="1">
    <citation type="journal article" date="2019" name="Int. J. Syst. Evol. Microbiol.">
        <title>The Global Catalogue of Microorganisms (GCM) 10K type strain sequencing project: providing services to taxonomists for standard genome sequencing and annotation.</title>
        <authorList>
            <consortium name="The Broad Institute Genomics Platform"/>
            <consortium name="The Broad Institute Genome Sequencing Center for Infectious Disease"/>
            <person name="Wu L."/>
            <person name="Ma J."/>
        </authorList>
    </citation>
    <scope>NUCLEOTIDE SEQUENCE [LARGE SCALE GENOMIC DNA]</scope>
    <source>
        <strain evidence="4">JCM 13595</strain>
    </source>
</reference>
<dbReference type="InterPro" id="IPR007139">
    <property type="entry name" value="DUF349"/>
</dbReference>
<dbReference type="Proteomes" id="UP001501461">
    <property type="component" value="Unassembled WGS sequence"/>
</dbReference>
<feature type="coiled-coil region" evidence="1">
    <location>
        <begin position="368"/>
        <end position="432"/>
    </location>
</feature>
<dbReference type="RefSeq" id="WP_343957131.1">
    <property type="nucleotide sequence ID" value="NZ_BAAAMN010000026.1"/>
</dbReference>
<organism evidence="3 4">
    <name type="scientific">Yaniella flava</name>
    <dbReference type="NCBI Taxonomy" id="287930"/>
    <lineage>
        <taxon>Bacteria</taxon>
        <taxon>Bacillati</taxon>
        <taxon>Actinomycetota</taxon>
        <taxon>Actinomycetes</taxon>
        <taxon>Micrococcales</taxon>
        <taxon>Micrococcaceae</taxon>
        <taxon>Yaniella</taxon>
    </lineage>
</organism>
<dbReference type="Gene3D" id="1.20.1270.60">
    <property type="entry name" value="Arfaptin homology (AH) domain/BAR domain"/>
    <property type="match status" value="1"/>
</dbReference>
<feature type="compositionally biased region" description="Low complexity" evidence="2">
    <location>
        <begin position="16"/>
        <end position="27"/>
    </location>
</feature>
<comment type="caution">
    <text evidence="3">The sequence shown here is derived from an EMBL/GenBank/DDBJ whole genome shotgun (WGS) entry which is preliminary data.</text>
</comment>
<name>A0ABP5FZF8_9MICC</name>
<evidence type="ECO:0000256" key="2">
    <source>
        <dbReference type="SAM" id="MobiDB-lite"/>
    </source>
</evidence>
<evidence type="ECO:0000313" key="4">
    <source>
        <dbReference type="Proteomes" id="UP001501461"/>
    </source>
</evidence>
<keyword evidence="1" id="KW-0175">Coiled coil</keyword>
<evidence type="ECO:0008006" key="5">
    <source>
        <dbReference type="Google" id="ProtNLM"/>
    </source>
</evidence>
<sequence length="453" mass="51219">MTTSQQPDAPKPAAPKPGSVTPAQVTPVAPVAPAPAYTSDLEEAKQFAEVSDDGVVTLLDGGEPIEVGQLPEASKDEALAYYVRKYDDVMTQLQLLKQRLETDVANQELEKTLAQIDETIAQRQMVGDMTKLRDQAKTLRNTLVERQARQQADREKAVAEHQAAREKIVEQAEEVSAQDPAKTQWKHSTQKMRELFDEWQTAQKSGPRLPRATEDALWKRFRTARNTFEKNRRAFFSELDARNAEAKKAKEALISRAEALQHSTEWGPTTLKYRDLMDEWKKSPRASRKDDDALWARFRGAQDVFFKARDAANAEVDREYEANLAVKEQILKDAEQQLPFKNVDTARSVMKDIRARWDEAGRVPRKDMSRMEDGIGKLEKALTDLEDEHWSRTNPETKARTDSALSQLEDAIQQLEADLAAAEQQGNEQKIAAAKEALDARRQWLQVIQAAGE</sequence>
<keyword evidence="4" id="KW-1185">Reference proteome</keyword>
<proteinExistence type="predicted"/>